<evidence type="ECO:0000259" key="7">
    <source>
        <dbReference type="PROSITE" id="PS50089"/>
    </source>
</evidence>
<evidence type="ECO:0000259" key="6">
    <source>
        <dbReference type="PROSITE" id="PS50016"/>
    </source>
</evidence>
<dbReference type="Pfam" id="PF00628">
    <property type="entry name" value="PHD"/>
    <property type="match status" value="1"/>
</dbReference>
<feature type="compositionally biased region" description="Polar residues" evidence="5">
    <location>
        <begin position="1"/>
        <end position="20"/>
    </location>
</feature>
<evidence type="ECO:0000256" key="1">
    <source>
        <dbReference type="ARBA" id="ARBA00022723"/>
    </source>
</evidence>
<reference evidence="8" key="1">
    <citation type="submission" date="2021-02" db="EMBL/GenBank/DDBJ databases">
        <authorList>
            <person name="Nowell W R."/>
        </authorList>
    </citation>
    <scope>NUCLEOTIDE SEQUENCE</scope>
</reference>
<dbReference type="PROSITE" id="PS50089">
    <property type="entry name" value="ZF_RING_2"/>
    <property type="match status" value="2"/>
</dbReference>
<feature type="compositionally biased region" description="Basic and acidic residues" evidence="5">
    <location>
        <begin position="1047"/>
        <end position="1065"/>
    </location>
</feature>
<feature type="compositionally biased region" description="Basic residues" evidence="5">
    <location>
        <begin position="269"/>
        <end position="284"/>
    </location>
</feature>
<feature type="compositionally biased region" description="Low complexity" evidence="5">
    <location>
        <begin position="323"/>
        <end position="333"/>
    </location>
</feature>
<dbReference type="InterPro" id="IPR019787">
    <property type="entry name" value="Znf_PHD-finger"/>
</dbReference>
<feature type="compositionally biased region" description="Low complexity" evidence="5">
    <location>
        <begin position="616"/>
        <end position="629"/>
    </location>
</feature>
<feature type="compositionally biased region" description="Low complexity" evidence="5">
    <location>
        <begin position="444"/>
        <end position="460"/>
    </location>
</feature>
<keyword evidence="9" id="KW-1185">Reference proteome</keyword>
<feature type="compositionally biased region" description="Low complexity" evidence="5">
    <location>
        <begin position="942"/>
        <end position="981"/>
    </location>
</feature>
<dbReference type="InterPro" id="IPR001841">
    <property type="entry name" value="Znf_RING"/>
</dbReference>
<feature type="compositionally biased region" description="Basic and acidic residues" evidence="5">
    <location>
        <begin position="41"/>
        <end position="53"/>
    </location>
</feature>
<feature type="compositionally biased region" description="Low complexity" evidence="5">
    <location>
        <begin position="532"/>
        <end position="542"/>
    </location>
</feature>
<name>A0A815NFY9_ADIRI</name>
<proteinExistence type="predicted"/>
<feature type="domain" description="RING-type" evidence="7">
    <location>
        <begin position="158"/>
        <end position="202"/>
    </location>
</feature>
<feature type="region of interest" description="Disordered" evidence="5">
    <location>
        <begin position="235"/>
        <end position="360"/>
    </location>
</feature>
<dbReference type="SUPFAM" id="SSF57850">
    <property type="entry name" value="RING/U-box"/>
    <property type="match status" value="1"/>
</dbReference>
<gene>
    <name evidence="8" type="ORF">XAT740_LOCUS35949</name>
</gene>
<organism evidence="8 9">
    <name type="scientific">Adineta ricciae</name>
    <name type="common">Rotifer</name>
    <dbReference type="NCBI Taxonomy" id="249248"/>
    <lineage>
        <taxon>Eukaryota</taxon>
        <taxon>Metazoa</taxon>
        <taxon>Spiralia</taxon>
        <taxon>Gnathifera</taxon>
        <taxon>Rotifera</taxon>
        <taxon>Eurotatoria</taxon>
        <taxon>Bdelloidea</taxon>
        <taxon>Adinetida</taxon>
        <taxon>Adinetidae</taxon>
        <taxon>Adineta</taxon>
    </lineage>
</organism>
<feature type="region of interest" description="Disordered" evidence="5">
    <location>
        <begin position="900"/>
        <end position="1034"/>
    </location>
</feature>
<evidence type="ECO:0000313" key="9">
    <source>
        <dbReference type="Proteomes" id="UP000663828"/>
    </source>
</evidence>
<dbReference type="InterPro" id="IPR013083">
    <property type="entry name" value="Znf_RING/FYVE/PHD"/>
</dbReference>
<dbReference type="InterPro" id="IPR001965">
    <property type="entry name" value="Znf_PHD"/>
</dbReference>
<comment type="caution">
    <text evidence="8">The sequence shown here is derived from an EMBL/GenBank/DDBJ whole genome shotgun (WGS) entry which is preliminary data.</text>
</comment>
<feature type="domain" description="PHD-type" evidence="6">
    <location>
        <begin position="155"/>
        <end position="204"/>
    </location>
</feature>
<feature type="compositionally biased region" description="Low complexity" evidence="5">
    <location>
        <begin position="707"/>
        <end position="720"/>
    </location>
</feature>
<feature type="region of interest" description="Disordered" evidence="5">
    <location>
        <begin position="1"/>
        <end position="63"/>
    </location>
</feature>
<evidence type="ECO:0000256" key="4">
    <source>
        <dbReference type="PROSITE-ProRule" id="PRU00175"/>
    </source>
</evidence>
<keyword evidence="1" id="KW-0479">Metal-binding</keyword>
<feature type="compositionally biased region" description="Basic and acidic residues" evidence="5">
    <location>
        <begin position="677"/>
        <end position="706"/>
    </location>
</feature>
<feature type="compositionally biased region" description="Polar residues" evidence="5">
    <location>
        <begin position="784"/>
        <end position="802"/>
    </location>
</feature>
<evidence type="ECO:0000256" key="5">
    <source>
        <dbReference type="SAM" id="MobiDB-lite"/>
    </source>
</evidence>
<feature type="compositionally biased region" description="Low complexity" evidence="5">
    <location>
        <begin position="554"/>
        <end position="575"/>
    </location>
</feature>
<feature type="compositionally biased region" description="Polar residues" evidence="5">
    <location>
        <begin position="1021"/>
        <end position="1034"/>
    </location>
</feature>
<dbReference type="PANTHER" id="PTHR12618:SF20">
    <property type="entry name" value="PHD AND RING FINGER DOMAIN-CONTAINING PROTEIN 1"/>
    <property type="match status" value="1"/>
</dbReference>
<protein>
    <recommendedName>
        <fullName evidence="10">PHD and RING finger domain-containing protein 1</fullName>
    </recommendedName>
</protein>
<keyword evidence="3" id="KW-0862">Zinc</keyword>
<dbReference type="GO" id="GO:0008270">
    <property type="term" value="F:zinc ion binding"/>
    <property type="evidence" value="ECO:0007669"/>
    <property type="project" value="UniProtKB-KW"/>
</dbReference>
<dbReference type="Pfam" id="PF13639">
    <property type="entry name" value="zf-RING_2"/>
    <property type="match status" value="1"/>
</dbReference>
<dbReference type="Gene3D" id="3.30.40.10">
    <property type="entry name" value="Zinc/RING finger domain, C3HC4 (zinc finger)"/>
    <property type="match status" value="2"/>
</dbReference>
<feature type="compositionally biased region" description="Basic residues" evidence="5">
    <location>
        <begin position="591"/>
        <end position="615"/>
    </location>
</feature>
<feature type="compositionally biased region" description="Polar residues" evidence="5">
    <location>
        <begin position="252"/>
        <end position="261"/>
    </location>
</feature>
<feature type="compositionally biased region" description="Basic and acidic residues" evidence="5">
    <location>
        <begin position="647"/>
        <end position="663"/>
    </location>
</feature>
<feature type="compositionally biased region" description="Acidic residues" evidence="5">
    <location>
        <begin position="521"/>
        <end position="531"/>
    </location>
</feature>
<dbReference type="Pfam" id="PF23030">
    <property type="entry name" value="SCAF11-like_C"/>
    <property type="match status" value="1"/>
</dbReference>
<dbReference type="InterPro" id="IPR057031">
    <property type="entry name" value="SFR19-like_C"/>
</dbReference>
<dbReference type="EMBL" id="CAJNOR010003645">
    <property type="protein sequence ID" value="CAF1434131.1"/>
    <property type="molecule type" value="Genomic_DNA"/>
</dbReference>
<feature type="compositionally biased region" description="Low complexity" evidence="5">
    <location>
        <begin position="992"/>
        <end position="1008"/>
    </location>
</feature>
<keyword evidence="2 4" id="KW-0863">Zinc-finger</keyword>
<dbReference type="InterPro" id="IPR047157">
    <property type="entry name" value="PHRF1/Atg35"/>
</dbReference>
<evidence type="ECO:0008006" key="10">
    <source>
        <dbReference type="Google" id="ProtNLM"/>
    </source>
</evidence>
<evidence type="ECO:0000313" key="8">
    <source>
        <dbReference type="EMBL" id="CAF1434131.1"/>
    </source>
</evidence>
<feature type="region of interest" description="Disordered" evidence="5">
    <location>
        <begin position="432"/>
        <end position="460"/>
    </location>
</feature>
<dbReference type="SUPFAM" id="SSF57903">
    <property type="entry name" value="FYVE/PHD zinc finger"/>
    <property type="match status" value="1"/>
</dbReference>
<feature type="compositionally biased region" description="Polar residues" evidence="5">
    <location>
        <begin position="54"/>
        <end position="63"/>
    </location>
</feature>
<dbReference type="SMART" id="SM00249">
    <property type="entry name" value="PHD"/>
    <property type="match status" value="1"/>
</dbReference>
<dbReference type="InterPro" id="IPR019786">
    <property type="entry name" value="Zinc_finger_PHD-type_CS"/>
</dbReference>
<dbReference type="Proteomes" id="UP000663828">
    <property type="component" value="Unassembled WGS sequence"/>
</dbReference>
<sequence length="1241" mass="138966">MSESTSTEEQPTNDTITTNEQPRKYLRRNNDVSTGVTTRSRQREQDQKSKDSESISTDQTMPETISPTEQCAICMENFARQEVGIPENCEHSFCLACLIEWAKKNNSCPIDRKVFRKIFKKHSFTSPKPYDTMKVQDNRLELQLEDNFLEMIDDDITCRVCGRDDQEDLLLICDECGNGYHTFCLELPSVPDTPEWMCPLCEVDRLSATEDLYDDSDLEELQEILLADTVNTTDTELTDTTTPVRQPRVRQTARTGGVRNQRTTSPNARSRRRPSQRRRRRASAPRRQTPLQQQRQRQRRQQTALNNVTRRIERVNAITRNDSVSSGSSNARSGTETSRLSIFDGEPVALDEESSSTMSTNRAIITPSEAARRIAASGIPILTRTQTEPSISRQLSMRRMTPSLDRIPTRTIRPPLVPQARVPISQLPRIQRRANTSTRERQVTAAMTSAANNDNTTNSSTQTINVSFLDNLIHSQERLHNLQNMSVQEQYARYGTPEQNLSLSLVVNRGNEPYDPHSNDEDNDDDDDDEQSTNTQQQQTDSIRTNNEIPLRRIVVLSKSNPSSSSDKSLSITSNEQTLRRRSKSPEDYHRKHSDRRSRSPHHYNYHSSDRKRLHTSSPNTSTHNTVTNDDLSDTEAISSSKYRKSSRNDNRADSKQQYRERVPVTSSSLKLPSTSNKRDSYSNHRSSKRDDYHTHRNDSSRDYHSHSSSKYSSRDYSSSLLPYQSSNDRRTLSSKVSDAPRVSLTTPVSDGYSARSYTESIQRHSSTEKQTCPETKLEPAKPSVNSTVASKVESTSINGSAKSIGAPKTNGSAHSNVPLKEELLDKSEEKKPKLGKSVDLDSLTLIDTSVKQIDTKEEPVKTERTMTTAPTAPVAPVPITTTAAATAATTVTSVANIAPITSSTPSPTKKPYTLYKVPHTNHMTPPLSSRHKKQAPKQSPNTSTNSTNNITATTATTATTTTTTTTTITTNSSTDNNSRTSLDERISTMLSGSTDSSNNKSSNSTNDHNSDSQANLPIPTITTPSDKSTDSPQDVNLLISATVKKGHEPKSLTKQLHLPDERRSTTSKHYTSEWLASQKPEEAQPEDLSVPTSLKLPTLISSQSSITTGSGETTMYEKLSEAMTKLLHKKVDPNATTTETTEEAVPISAKHLERLERRKERKKRQTEIAIIAKEALKPAFKKRGITKEEYKIIMKKVVTKATDANEVDRTRIRKMIHGYVTKYRTEHERNTSKISNGNGS</sequence>
<dbReference type="PANTHER" id="PTHR12618">
    <property type="entry name" value="PHD AND RING FINGER DOMAIN-CONTAINING PROTEIN 1"/>
    <property type="match status" value="1"/>
</dbReference>
<evidence type="ECO:0000256" key="3">
    <source>
        <dbReference type="ARBA" id="ARBA00022833"/>
    </source>
</evidence>
<dbReference type="SMART" id="SM00184">
    <property type="entry name" value="RING"/>
    <property type="match status" value="2"/>
</dbReference>
<dbReference type="InterPro" id="IPR011011">
    <property type="entry name" value="Znf_FYVE_PHD"/>
</dbReference>
<feature type="region of interest" description="Disordered" evidence="5">
    <location>
        <begin position="508"/>
        <end position="819"/>
    </location>
</feature>
<accession>A0A815NFY9</accession>
<feature type="region of interest" description="Disordered" evidence="5">
    <location>
        <begin position="1047"/>
        <end position="1089"/>
    </location>
</feature>
<dbReference type="InterPro" id="IPR017907">
    <property type="entry name" value="Znf_RING_CS"/>
</dbReference>
<evidence type="ECO:0000256" key="2">
    <source>
        <dbReference type="ARBA" id="ARBA00022771"/>
    </source>
</evidence>
<dbReference type="PROSITE" id="PS01359">
    <property type="entry name" value="ZF_PHD_1"/>
    <property type="match status" value="1"/>
</dbReference>
<dbReference type="PROSITE" id="PS00518">
    <property type="entry name" value="ZF_RING_1"/>
    <property type="match status" value="1"/>
</dbReference>
<dbReference type="AlphaFoldDB" id="A0A815NFY9"/>
<feature type="domain" description="RING-type" evidence="7">
    <location>
        <begin position="71"/>
        <end position="112"/>
    </location>
</feature>
<feature type="compositionally biased region" description="Polar residues" evidence="5">
    <location>
        <begin position="665"/>
        <end position="676"/>
    </location>
</feature>
<feature type="compositionally biased region" description="Low complexity" evidence="5">
    <location>
        <begin position="285"/>
        <end position="305"/>
    </location>
</feature>
<dbReference type="PROSITE" id="PS50016">
    <property type="entry name" value="ZF_PHD_2"/>
    <property type="match status" value="1"/>
</dbReference>